<evidence type="ECO:0000313" key="4">
    <source>
        <dbReference type="Proteomes" id="UP001194580"/>
    </source>
</evidence>
<dbReference type="Pfam" id="PF13532">
    <property type="entry name" value="2OG-FeII_Oxy_2"/>
    <property type="match status" value="1"/>
</dbReference>
<dbReference type="PROSITE" id="PS51471">
    <property type="entry name" value="FE2OG_OXY"/>
    <property type="match status" value="1"/>
</dbReference>
<dbReference type="InterPro" id="IPR005123">
    <property type="entry name" value="Oxoglu/Fe-dep_dioxygenase_dom"/>
</dbReference>
<dbReference type="InterPro" id="IPR032854">
    <property type="entry name" value="ALKBH3"/>
</dbReference>
<comment type="caution">
    <text evidence="3">The sequence shown here is derived from an EMBL/GenBank/DDBJ whole genome shotgun (WGS) entry which is preliminary data.</text>
</comment>
<proteinExistence type="predicted"/>
<feature type="compositionally biased region" description="Low complexity" evidence="1">
    <location>
        <begin position="104"/>
        <end position="121"/>
    </location>
</feature>
<sequence length="620" mass="68502">MAQHATHSNDNKHDNPTELKTALRSSIDHPVSTFDAADSNINDPSRNTNSHKKSIDNSDKDSEWDFKMATLFSIFESTSGHVLREALRASNGDLDQAIPWILSHNSSSSNDIDDTNSATNSAKTTESAKLTSFSASPSSTPARKKQKLIQPRLSLFMPTPTSSSSLSVFKQGISPASGHRQQTSHGNTNSSVDDDTSSTPLPSLNDRLRWKEATPNDTNVSTATTDTSTPSSTPLVKLKPPKPLILYNPEDVSKHCPCTLIFNVLDKDLANRLLEAMLTDSETWNRNRWWLFERMVESPHKTSYFAERDDDMEEVAGWTYNGKQQDPPRRFLPEMEEAKLVVRRIVNELRKQRSIHPYEVQGDWNCNVAAVNHYAHSKESVGFHADKLTYLGPRPTIGSLTLGVTRFFRIRKVIPDAKHPDTAGQLISIALPHNSLCIMWPPMQEEWKHEIPPVPTVTPHPISGTARINITFRLRREGFSPADTPVWSKMGQTCGQFSWVDMEQKLGLASSSSSPLAVNGGDGGGGGHNGGTESRARTIEATAARAAVKALPGSEDQTPEIEGGVLKHLRSSQSPEHVVDYSNHLDDKGVALDLADELQDDSVALEQQWEPIDEVDTNLE</sequence>
<accession>A0AAD4H6D6</accession>
<dbReference type="EMBL" id="JAAAIL010000693">
    <property type="protein sequence ID" value="KAG0273792.1"/>
    <property type="molecule type" value="Genomic_DNA"/>
</dbReference>
<feature type="compositionally biased region" description="Low complexity" evidence="1">
    <location>
        <begin position="131"/>
        <end position="141"/>
    </location>
</feature>
<feature type="compositionally biased region" description="Low complexity" evidence="1">
    <location>
        <begin position="187"/>
        <end position="204"/>
    </location>
</feature>
<dbReference type="AlphaFoldDB" id="A0AAD4H6D6"/>
<dbReference type="CDD" id="cd14279">
    <property type="entry name" value="CUE"/>
    <property type="match status" value="1"/>
</dbReference>
<feature type="region of interest" description="Disordered" evidence="1">
    <location>
        <begin position="174"/>
        <end position="236"/>
    </location>
</feature>
<feature type="region of interest" description="Disordered" evidence="1">
    <location>
        <begin position="511"/>
        <end position="533"/>
    </location>
</feature>
<evidence type="ECO:0000256" key="1">
    <source>
        <dbReference type="SAM" id="MobiDB-lite"/>
    </source>
</evidence>
<evidence type="ECO:0000313" key="3">
    <source>
        <dbReference type="EMBL" id="KAG0273792.1"/>
    </source>
</evidence>
<dbReference type="GO" id="GO:0006307">
    <property type="term" value="P:DNA alkylation repair"/>
    <property type="evidence" value="ECO:0007669"/>
    <property type="project" value="InterPro"/>
</dbReference>
<dbReference type="InterPro" id="IPR027450">
    <property type="entry name" value="AlkB-like"/>
</dbReference>
<feature type="compositionally biased region" description="Basic and acidic residues" evidence="1">
    <location>
        <begin position="7"/>
        <end position="17"/>
    </location>
</feature>
<dbReference type="PANTHER" id="PTHR31212">
    <property type="entry name" value="ALPHA-KETOGLUTARATE-DEPENDENT DIOXYGENASE ALKB HOMOLOG 3"/>
    <property type="match status" value="1"/>
</dbReference>
<evidence type="ECO:0000259" key="2">
    <source>
        <dbReference type="PROSITE" id="PS51471"/>
    </source>
</evidence>
<organism evidence="3 4">
    <name type="scientific">Linnemannia exigua</name>
    <dbReference type="NCBI Taxonomy" id="604196"/>
    <lineage>
        <taxon>Eukaryota</taxon>
        <taxon>Fungi</taxon>
        <taxon>Fungi incertae sedis</taxon>
        <taxon>Mucoromycota</taxon>
        <taxon>Mortierellomycotina</taxon>
        <taxon>Mortierellomycetes</taxon>
        <taxon>Mortierellales</taxon>
        <taxon>Mortierellaceae</taxon>
        <taxon>Linnemannia</taxon>
    </lineage>
</organism>
<dbReference type="Gene3D" id="1.10.8.10">
    <property type="entry name" value="DNA helicase RuvA subunit, C-terminal domain"/>
    <property type="match status" value="1"/>
</dbReference>
<feature type="region of interest" description="Disordered" evidence="1">
    <location>
        <begin position="104"/>
        <end position="146"/>
    </location>
</feature>
<dbReference type="Gene3D" id="2.60.120.590">
    <property type="entry name" value="Alpha-ketoglutarate-dependent dioxygenase AlkB-like"/>
    <property type="match status" value="1"/>
</dbReference>
<dbReference type="PANTHER" id="PTHR31212:SF4">
    <property type="entry name" value="ALPHA-KETOGLUTARATE-DEPENDENT DIOXYGENASE ALKB HOMOLOG 3"/>
    <property type="match status" value="1"/>
</dbReference>
<name>A0AAD4H6D6_9FUNG</name>
<gene>
    <name evidence="3" type="ORF">BGZ95_010396</name>
</gene>
<dbReference type="SUPFAM" id="SSF51197">
    <property type="entry name" value="Clavaminate synthase-like"/>
    <property type="match status" value="1"/>
</dbReference>
<reference evidence="3" key="1">
    <citation type="journal article" date="2020" name="Fungal Divers.">
        <title>Resolving the Mortierellaceae phylogeny through synthesis of multi-gene phylogenetics and phylogenomics.</title>
        <authorList>
            <person name="Vandepol N."/>
            <person name="Liber J."/>
            <person name="Desiro A."/>
            <person name="Na H."/>
            <person name="Kennedy M."/>
            <person name="Barry K."/>
            <person name="Grigoriev I.V."/>
            <person name="Miller A.N."/>
            <person name="O'Donnell K."/>
            <person name="Stajich J.E."/>
            <person name="Bonito G."/>
        </authorList>
    </citation>
    <scope>NUCLEOTIDE SEQUENCE</scope>
    <source>
        <strain evidence="3">NRRL 28262</strain>
    </source>
</reference>
<feature type="region of interest" description="Disordered" evidence="1">
    <location>
        <begin position="1"/>
        <end position="60"/>
    </location>
</feature>
<dbReference type="InterPro" id="IPR037151">
    <property type="entry name" value="AlkB-like_sf"/>
</dbReference>
<dbReference type="GO" id="GO:0051213">
    <property type="term" value="F:dioxygenase activity"/>
    <property type="evidence" value="ECO:0007669"/>
    <property type="project" value="InterPro"/>
</dbReference>
<dbReference type="Proteomes" id="UP001194580">
    <property type="component" value="Unassembled WGS sequence"/>
</dbReference>
<feature type="compositionally biased region" description="Low complexity" evidence="1">
    <location>
        <begin position="216"/>
        <end position="236"/>
    </location>
</feature>
<feature type="domain" description="Fe2OG dioxygenase" evidence="2">
    <location>
        <begin position="363"/>
        <end position="476"/>
    </location>
</feature>
<feature type="compositionally biased region" description="Gly residues" evidence="1">
    <location>
        <begin position="520"/>
        <end position="530"/>
    </location>
</feature>
<keyword evidence="4" id="KW-1185">Reference proteome</keyword>
<protein>
    <recommendedName>
        <fullName evidence="2">Fe2OG dioxygenase domain-containing protein</fullName>
    </recommendedName>
</protein>
<feature type="compositionally biased region" description="Polar residues" evidence="1">
    <location>
        <begin position="39"/>
        <end position="48"/>
    </location>
</feature>